<accession>A0A418XMQ9</accession>
<keyword evidence="1" id="KW-0812">Transmembrane</keyword>
<dbReference type="OrthoDB" id="7031058at2"/>
<evidence type="ECO:0008006" key="4">
    <source>
        <dbReference type="Google" id="ProtNLM"/>
    </source>
</evidence>
<dbReference type="RefSeq" id="WP_119954286.1">
    <property type="nucleotide sequence ID" value="NZ_QYUR01000002.1"/>
</dbReference>
<dbReference type="AlphaFoldDB" id="A0A418XMQ9"/>
<gene>
    <name evidence="2" type="ORF">D3879_11025</name>
</gene>
<proteinExistence type="predicted"/>
<comment type="caution">
    <text evidence="2">The sequence shown here is derived from an EMBL/GenBank/DDBJ whole genome shotgun (WGS) entry which is preliminary data.</text>
</comment>
<sequence>MSLPLVPPNASRRELRKALIRMRLEMHRQELRHESLLIMQPLQHVHGMTQNLRQTLGFKHAPLWGMAGIALLGFFGAKRGHLSRWLRLGITLYPLLAVALRRPPNPPNDTPS</sequence>
<evidence type="ECO:0000313" key="3">
    <source>
        <dbReference type="Proteomes" id="UP000284021"/>
    </source>
</evidence>
<keyword evidence="3" id="KW-1185">Reference proteome</keyword>
<evidence type="ECO:0000313" key="2">
    <source>
        <dbReference type="EMBL" id="RJG13735.1"/>
    </source>
</evidence>
<organism evidence="2 3">
    <name type="scientific">Pseudomonas cavernicola</name>
    <dbReference type="NCBI Taxonomy" id="2320866"/>
    <lineage>
        <taxon>Bacteria</taxon>
        <taxon>Pseudomonadati</taxon>
        <taxon>Pseudomonadota</taxon>
        <taxon>Gammaproteobacteria</taxon>
        <taxon>Pseudomonadales</taxon>
        <taxon>Pseudomonadaceae</taxon>
        <taxon>Pseudomonas</taxon>
    </lineage>
</organism>
<protein>
    <recommendedName>
        <fullName evidence="4">YqjK-like protein</fullName>
    </recommendedName>
</protein>
<keyword evidence="1" id="KW-0472">Membrane</keyword>
<evidence type="ECO:0000256" key="1">
    <source>
        <dbReference type="SAM" id="Phobius"/>
    </source>
</evidence>
<reference evidence="2 3" key="1">
    <citation type="submission" date="2018-09" db="EMBL/GenBank/DDBJ databases">
        <authorList>
            <person name="Zhu H."/>
        </authorList>
    </citation>
    <scope>NUCLEOTIDE SEQUENCE [LARGE SCALE GENOMIC DNA]</scope>
    <source>
        <strain evidence="2 3">K1S02-6</strain>
    </source>
</reference>
<keyword evidence="1" id="KW-1133">Transmembrane helix</keyword>
<feature type="transmembrane region" description="Helical" evidence="1">
    <location>
        <begin position="61"/>
        <end position="77"/>
    </location>
</feature>
<name>A0A418XMQ9_9PSED</name>
<dbReference type="EMBL" id="QYUR01000002">
    <property type="protein sequence ID" value="RJG13735.1"/>
    <property type="molecule type" value="Genomic_DNA"/>
</dbReference>
<dbReference type="Proteomes" id="UP000284021">
    <property type="component" value="Unassembled WGS sequence"/>
</dbReference>